<reference evidence="1 2" key="1">
    <citation type="journal article" date="2014" name="Nat. Commun.">
        <title>Multiple recent horizontal transfers of a large genomic region in cheese making fungi.</title>
        <authorList>
            <person name="Cheeseman K."/>
            <person name="Ropars J."/>
            <person name="Renault P."/>
            <person name="Dupont J."/>
            <person name="Gouzy J."/>
            <person name="Branca A."/>
            <person name="Abraham A.L."/>
            <person name="Ceppi M."/>
            <person name="Conseiller E."/>
            <person name="Debuchy R."/>
            <person name="Malagnac F."/>
            <person name="Goarin A."/>
            <person name="Silar P."/>
            <person name="Lacoste S."/>
            <person name="Sallet E."/>
            <person name="Bensimon A."/>
            <person name="Giraud T."/>
            <person name="Brygoo Y."/>
        </authorList>
    </citation>
    <scope>NUCLEOTIDE SEQUENCE [LARGE SCALE GENOMIC DNA]</scope>
    <source>
        <strain evidence="2">FM 013</strain>
    </source>
</reference>
<keyword evidence="2" id="KW-1185">Reference proteome</keyword>
<organism evidence="1 2">
    <name type="scientific">Penicillium camemberti (strain FM 013)</name>
    <dbReference type="NCBI Taxonomy" id="1429867"/>
    <lineage>
        <taxon>Eukaryota</taxon>
        <taxon>Fungi</taxon>
        <taxon>Dikarya</taxon>
        <taxon>Ascomycota</taxon>
        <taxon>Pezizomycotina</taxon>
        <taxon>Eurotiomycetes</taxon>
        <taxon>Eurotiomycetidae</taxon>
        <taxon>Eurotiales</taxon>
        <taxon>Aspergillaceae</taxon>
        <taxon>Penicillium</taxon>
    </lineage>
</organism>
<protein>
    <submittedName>
        <fullName evidence="1">Str. FM013</fullName>
    </submittedName>
</protein>
<sequence length="54" mass="5803">MGLKSLAGQSEASTRHMYKEHICTELSLLTSGCWGASGGAMEGYPAKFTQVHGW</sequence>
<evidence type="ECO:0000313" key="2">
    <source>
        <dbReference type="Proteomes" id="UP000053732"/>
    </source>
</evidence>
<gene>
    <name evidence="1" type="ORF">PCAMFM013_S007g000357</name>
</gene>
<dbReference type="EMBL" id="HG793140">
    <property type="protein sequence ID" value="CRL22376.1"/>
    <property type="molecule type" value="Genomic_DNA"/>
</dbReference>
<proteinExistence type="predicted"/>
<name>A0A0G4P7S2_PENC3</name>
<dbReference type="AlphaFoldDB" id="A0A0G4P7S2"/>
<accession>A0A0G4P7S2</accession>
<evidence type="ECO:0000313" key="1">
    <source>
        <dbReference type="EMBL" id="CRL22376.1"/>
    </source>
</evidence>
<dbReference type="Proteomes" id="UP000053732">
    <property type="component" value="Unassembled WGS sequence"/>
</dbReference>